<evidence type="ECO:0000313" key="3">
    <source>
        <dbReference type="Proteomes" id="UP001476807"/>
    </source>
</evidence>
<dbReference type="RefSeq" id="WP_350412821.1">
    <property type="nucleotide sequence ID" value="NZ_JBEOKT010000010.1"/>
</dbReference>
<feature type="transmembrane region" description="Helical" evidence="1">
    <location>
        <begin position="12"/>
        <end position="33"/>
    </location>
</feature>
<accession>A0ABV1RVE2</accession>
<name>A0ABV1RVE2_9BACT</name>
<organism evidence="2 3">
    <name type="scientific">Pontibacter populi</name>
    <dbReference type="NCBI Taxonomy" id="890055"/>
    <lineage>
        <taxon>Bacteria</taxon>
        <taxon>Pseudomonadati</taxon>
        <taxon>Bacteroidota</taxon>
        <taxon>Cytophagia</taxon>
        <taxon>Cytophagales</taxon>
        <taxon>Hymenobacteraceae</taxon>
        <taxon>Pontibacter</taxon>
    </lineage>
</organism>
<sequence length="74" mass="8268">MKRNLIKDPTLTVLLLYVIAWLVGNGLLLYVVTDGFIESPFDGKNLMLGVLFIFSSAATIKVMRNYFQSKKAGL</sequence>
<feature type="transmembrane region" description="Helical" evidence="1">
    <location>
        <begin position="45"/>
        <end position="63"/>
    </location>
</feature>
<dbReference type="Proteomes" id="UP001476807">
    <property type="component" value="Unassembled WGS sequence"/>
</dbReference>
<gene>
    <name evidence="2" type="ORF">ABS362_12535</name>
</gene>
<evidence type="ECO:0000256" key="1">
    <source>
        <dbReference type="SAM" id="Phobius"/>
    </source>
</evidence>
<evidence type="ECO:0008006" key="4">
    <source>
        <dbReference type="Google" id="ProtNLM"/>
    </source>
</evidence>
<evidence type="ECO:0000313" key="2">
    <source>
        <dbReference type="EMBL" id="MER2998375.1"/>
    </source>
</evidence>
<proteinExistence type="predicted"/>
<keyword evidence="1" id="KW-1133">Transmembrane helix</keyword>
<keyword evidence="1" id="KW-0812">Transmembrane</keyword>
<keyword evidence="1" id="KW-0472">Membrane</keyword>
<dbReference type="EMBL" id="JBEOKT010000010">
    <property type="protein sequence ID" value="MER2998375.1"/>
    <property type="molecule type" value="Genomic_DNA"/>
</dbReference>
<comment type="caution">
    <text evidence="2">The sequence shown here is derived from an EMBL/GenBank/DDBJ whole genome shotgun (WGS) entry which is preliminary data.</text>
</comment>
<reference evidence="2 3" key="1">
    <citation type="submission" date="2024-06" db="EMBL/GenBank/DDBJ databases">
        <title>Pontibacter populi HYL7-15.</title>
        <authorList>
            <person name="Kim M.K."/>
        </authorList>
    </citation>
    <scope>NUCLEOTIDE SEQUENCE [LARGE SCALE GENOMIC DNA]</scope>
    <source>
        <strain evidence="2 3">HYL7-15</strain>
    </source>
</reference>
<protein>
    <recommendedName>
        <fullName evidence="4">CPBP family intramembrane metalloprotease</fullName>
    </recommendedName>
</protein>
<keyword evidence="3" id="KW-1185">Reference proteome</keyword>